<evidence type="ECO:0000313" key="3">
    <source>
        <dbReference type="Proteomes" id="UP001331761"/>
    </source>
</evidence>
<sequence length="177" mass="20220">MGSKLHKNWCHYKVHVCVTRSTTSLNSPRSSIFVGIALSTSSFEHDDDEMETSTEIPDSAPRGILKKNGTAKKKSGRRLRFDSTCKWSELNLQPFEEISNSSLRTVVKRKFPGIGSTDCILFYQVENSDGGSPYYPFRIDRPARYSIVSVYERIKQGLFWKEVVCMAYPNNFSFLQL</sequence>
<organism evidence="2 3">
    <name type="scientific">Trichostrongylus colubriformis</name>
    <name type="common">Black scour worm</name>
    <dbReference type="NCBI Taxonomy" id="6319"/>
    <lineage>
        <taxon>Eukaryota</taxon>
        <taxon>Metazoa</taxon>
        <taxon>Ecdysozoa</taxon>
        <taxon>Nematoda</taxon>
        <taxon>Chromadorea</taxon>
        <taxon>Rhabditida</taxon>
        <taxon>Rhabditina</taxon>
        <taxon>Rhabditomorpha</taxon>
        <taxon>Strongyloidea</taxon>
        <taxon>Trichostrongylidae</taxon>
        <taxon>Trichostrongylus</taxon>
    </lineage>
</organism>
<evidence type="ECO:0000313" key="2">
    <source>
        <dbReference type="EMBL" id="KAK5973813.1"/>
    </source>
</evidence>
<comment type="caution">
    <text evidence="2">The sequence shown here is derived from an EMBL/GenBank/DDBJ whole genome shotgun (WGS) entry which is preliminary data.</text>
</comment>
<name>A0AAN8FPC0_TRICO</name>
<proteinExistence type="predicted"/>
<evidence type="ECO:0000256" key="1">
    <source>
        <dbReference type="SAM" id="MobiDB-lite"/>
    </source>
</evidence>
<protein>
    <submittedName>
        <fullName evidence="2">Uncharacterized protein</fullName>
    </submittedName>
</protein>
<keyword evidence="3" id="KW-1185">Reference proteome</keyword>
<gene>
    <name evidence="2" type="ORF">GCK32_014016</name>
</gene>
<reference evidence="2 3" key="1">
    <citation type="submission" date="2019-10" db="EMBL/GenBank/DDBJ databases">
        <title>Assembly and Annotation for the nematode Trichostrongylus colubriformis.</title>
        <authorList>
            <person name="Martin J."/>
        </authorList>
    </citation>
    <scope>NUCLEOTIDE SEQUENCE [LARGE SCALE GENOMIC DNA]</scope>
    <source>
        <strain evidence="2">G859</strain>
        <tissue evidence="2">Whole worm</tissue>
    </source>
</reference>
<dbReference type="Proteomes" id="UP001331761">
    <property type="component" value="Unassembled WGS sequence"/>
</dbReference>
<accession>A0AAN8FPC0</accession>
<dbReference type="AlphaFoldDB" id="A0AAN8FPC0"/>
<feature type="region of interest" description="Disordered" evidence="1">
    <location>
        <begin position="44"/>
        <end position="69"/>
    </location>
</feature>
<dbReference type="EMBL" id="WIXE01015040">
    <property type="protein sequence ID" value="KAK5973813.1"/>
    <property type="molecule type" value="Genomic_DNA"/>
</dbReference>